<dbReference type="AlphaFoldDB" id="A0A182RUD5"/>
<evidence type="ECO:0000313" key="2">
    <source>
        <dbReference type="EnsemblMetazoa" id="AFUN009893-PA"/>
    </source>
</evidence>
<organism evidence="2">
    <name type="scientific">Anopheles funestus</name>
    <name type="common">African malaria mosquito</name>
    <dbReference type="NCBI Taxonomy" id="62324"/>
    <lineage>
        <taxon>Eukaryota</taxon>
        <taxon>Metazoa</taxon>
        <taxon>Ecdysozoa</taxon>
        <taxon>Arthropoda</taxon>
        <taxon>Hexapoda</taxon>
        <taxon>Insecta</taxon>
        <taxon>Pterygota</taxon>
        <taxon>Neoptera</taxon>
        <taxon>Endopterygota</taxon>
        <taxon>Diptera</taxon>
        <taxon>Nematocera</taxon>
        <taxon>Culicoidea</taxon>
        <taxon>Culicidae</taxon>
        <taxon>Anophelinae</taxon>
        <taxon>Anopheles</taxon>
    </lineage>
</organism>
<dbReference type="VEuPathDB" id="VectorBase:AFUN2_013758"/>
<proteinExistence type="predicted"/>
<protein>
    <submittedName>
        <fullName evidence="2">Uncharacterized protein</fullName>
    </submittedName>
</protein>
<dbReference type="EnsemblMetazoa" id="AFUN009893-RA">
    <property type="protein sequence ID" value="AFUN009893-PA"/>
    <property type="gene ID" value="AFUN009893"/>
</dbReference>
<dbReference type="PANTHER" id="PTHR22954:SF3">
    <property type="entry name" value="PROTEIN CBG08539"/>
    <property type="match status" value="1"/>
</dbReference>
<dbReference type="STRING" id="62324.A0A182RUD5"/>
<reference evidence="2" key="1">
    <citation type="submission" date="2020-05" db="UniProtKB">
        <authorList>
            <consortium name="EnsemblMetazoa"/>
        </authorList>
    </citation>
    <scope>IDENTIFICATION</scope>
    <source>
        <strain evidence="2">FUMOZ</strain>
    </source>
</reference>
<dbReference type="VEuPathDB" id="VectorBase:AFUN009893"/>
<sequence length="240" mass="27571">MANINTYLRKKKTALNTLAGLEAFKDTFDENDRFEIPVRLELIDQCKQDFVSIMSKLEELNEELVDNESHIQERSSFDKRYCVIKGFLLHQSAKEIIPSANSTFNATTGSGTFGGAVHLRLPKNELPSFNGEATKWLTFKDRFISMIHSATEIPAVMKLQYLLASLVGEAATHFEHTEVIADNYSVTWDALLKRYDNKKALVREYYRALHFLPRMQSDHVDDLARLVDDFTRHVKGLRKL</sequence>
<dbReference type="InterPro" id="IPR005312">
    <property type="entry name" value="DUF1759"/>
</dbReference>
<dbReference type="Pfam" id="PF03564">
    <property type="entry name" value="DUF1759"/>
    <property type="match status" value="1"/>
</dbReference>
<dbReference type="PANTHER" id="PTHR22954">
    <property type="entry name" value="RETROVIRAL PROTEASE-RELATED"/>
    <property type="match status" value="1"/>
</dbReference>
<evidence type="ECO:0000256" key="1">
    <source>
        <dbReference type="SAM" id="Coils"/>
    </source>
</evidence>
<keyword evidence="1" id="KW-0175">Coiled coil</keyword>
<accession>A0A182RUD5</accession>
<name>A0A182RUD5_ANOFN</name>
<feature type="coiled-coil region" evidence="1">
    <location>
        <begin position="43"/>
        <end position="74"/>
    </location>
</feature>